<evidence type="ECO:0000313" key="1">
    <source>
        <dbReference type="EMBL" id="CAI9534719.1"/>
    </source>
</evidence>
<sequence>MRFESVFACARLMRSVQFCAGKMQPVLFSSASGTHWNCKH</sequence>
<evidence type="ECO:0000313" key="2">
    <source>
        <dbReference type="Proteomes" id="UP001162483"/>
    </source>
</evidence>
<proteinExistence type="predicted"/>
<organism evidence="1 2">
    <name type="scientific">Staurois parvus</name>
    <dbReference type="NCBI Taxonomy" id="386267"/>
    <lineage>
        <taxon>Eukaryota</taxon>
        <taxon>Metazoa</taxon>
        <taxon>Chordata</taxon>
        <taxon>Craniata</taxon>
        <taxon>Vertebrata</taxon>
        <taxon>Euteleostomi</taxon>
        <taxon>Amphibia</taxon>
        <taxon>Batrachia</taxon>
        <taxon>Anura</taxon>
        <taxon>Neobatrachia</taxon>
        <taxon>Ranoidea</taxon>
        <taxon>Ranidae</taxon>
        <taxon>Staurois</taxon>
    </lineage>
</organism>
<dbReference type="EMBL" id="CATNWA010000223">
    <property type="protein sequence ID" value="CAI9534719.1"/>
    <property type="molecule type" value="Genomic_DNA"/>
</dbReference>
<reference evidence="1" key="1">
    <citation type="submission" date="2023-05" db="EMBL/GenBank/DDBJ databases">
        <authorList>
            <person name="Stuckert A."/>
        </authorList>
    </citation>
    <scope>NUCLEOTIDE SEQUENCE</scope>
</reference>
<comment type="caution">
    <text evidence="1">The sequence shown here is derived from an EMBL/GenBank/DDBJ whole genome shotgun (WGS) entry which is preliminary data.</text>
</comment>
<name>A0ABN9AGZ9_9NEOB</name>
<accession>A0ABN9AGZ9</accession>
<gene>
    <name evidence="1" type="ORF">SPARVUS_LOCUS692551</name>
</gene>
<dbReference type="Proteomes" id="UP001162483">
    <property type="component" value="Unassembled WGS sequence"/>
</dbReference>
<protein>
    <submittedName>
        <fullName evidence="1">Uncharacterized protein</fullName>
    </submittedName>
</protein>
<keyword evidence="2" id="KW-1185">Reference proteome</keyword>